<dbReference type="Gene3D" id="1.10.150.450">
    <property type="match status" value="1"/>
</dbReference>
<dbReference type="InterPro" id="IPR010237">
    <property type="entry name" value="Pyr-5-nucltdase"/>
</dbReference>
<proteinExistence type="predicted"/>
<dbReference type="NCBIfam" id="TIGR01509">
    <property type="entry name" value="HAD-SF-IA-v3"/>
    <property type="match status" value="1"/>
</dbReference>
<dbReference type="InterPro" id="IPR006439">
    <property type="entry name" value="HAD-SF_hydro_IA"/>
</dbReference>
<dbReference type="Pfam" id="PF00702">
    <property type="entry name" value="Hydrolase"/>
    <property type="match status" value="1"/>
</dbReference>
<dbReference type="SFLD" id="SFLDS00003">
    <property type="entry name" value="Haloacid_Dehalogenase"/>
    <property type="match status" value="1"/>
</dbReference>
<dbReference type="NCBIfam" id="TIGR01993">
    <property type="entry name" value="Pyr-5-nucltdase"/>
    <property type="match status" value="1"/>
</dbReference>
<evidence type="ECO:0008006" key="3">
    <source>
        <dbReference type="Google" id="ProtNLM"/>
    </source>
</evidence>
<dbReference type="PANTHER" id="PTHR12725:SF117">
    <property type="entry name" value="HALOACID DEHALOGENASE-LIKE HYDROLASE"/>
    <property type="match status" value="1"/>
</dbReference>
<dbReference type="InterPro" id="IPR023214">
    <property type="entry name" value="HAD_sf"/>
</dbReference>
<comment type="caution">
    <text evidence="1">The sequence shown here is derived from an EMBL/GenBank/DDBJ whole genome shotgun (WGS) entry which is preliminary data.</text>
</comment>
<name>A0ABR2YP61_9CHLO</name>
<accession>A0ABR2YP61</accession>
<organism evidence="1 2">
    <name type="scientific">Coccomyxa subellipsoidea</name>
    <dbReference type="NCBI Taxonomy" id="248742"/>
    <lineage>
        <taxon>Eukaryota</taxon>
        <taxon>Viridiplantae</taxon>
        <taxon>Chlorophyta</taxon>
        <taxon>core chlorophytes</taxon>
        <taxon>Trebouxiophyceae</taxon>
        <taxon>Trebouxiophyceae incertae sedis</taxon>
        <taxon>Coccomyxaceae</taxon>
        <taxon>Coccomyxa</taxon>
    </lineage>
</organism>
<dbReference type="InterPro" id="IPR036412">
    <property type="entry name" value="HAD-like_sf"/>
</dbReference>
<protein>
    <recommendedName>
        <fullName evidence="3">Pyrimidine 5-nucleotidase</fullName>
    </recommendedName>
</protein>
<evidence type="ECO:0000313" key="2">
    <source>
        <dbReference type="Proteomes" id="UP001491310"/>
    </source>
</evidence>
<gene>
    <name evidence="1" type="ORF">WJX75_002542</name>
</gene>
<dbReference type="PANTHER" id="PTHR12725">
    <property type="entry name" value="HALOACID DEHALOGENASE-LIKE HYDROLASE"/>
    <property type="match status" value="1"/>
</dbReference>
<reference evidence="1 2" key="1">
    <citation type="journal article" date="2024" name="Nat. Commun.">
        <title>Phylogenomics reveals the evolutionary origins of lichenization in chlorophyte algae.</title>
        <authorList>
            <person name="Puginier C."/>
            <person name="Libourel C."/>
            <person name="Otte J."/>
            <person name="Skaloud P."/>
            <person name="Haon M."/>
            <person name="Grisel S."/>
            <person name="Petersen M."/>
            <person name="Berrin J.G."/>
            <person name="Delaux P.M."/>
            <person name="Dal Grande F."/>
            <person name="Keller J."/>
        </authorList>
    </citation>
    <scope>NUCLEOTIDE SEQUENCE [LARGE SCALE GENOMIC DNA]</scope>
    <source>
        <strain evidence="1 2">SAG 216-7</strain>
    </source>
</reference>
<dbReference type="Proteomes" id="UP001491310">
    <property type="component" value="Unassembled WGS sequence"/>
</dbReference>
<sequence>MAAHPHSFYPTCLLLDLDDTLYQVEEIPNIVRSNIQGYMRTKLKIPEENIASVCLEYYTKYGTTMAGLVANGYSIDFDDWHAEVHGTLPYSRLLKRDDQLRALLESIPLPKFIFTNADQKHAETCLDLMGVADLFQGIICFESLMEEGRKQGVVNDNKPVICKPTQQAMELALKAAGAEAVTTVFCDDSARNVSGGHAAGMFSVLVGRTSNDCDSHLQVPSLHTLREAMPGLWSVPPSTDNKEGLHVAGTDEDASRVPHVVRRQGVSVECAAPSRRREVKVAAG</sequence>
<dbReference type="Gene3D" id="3.40.50.1000">
    <property type="entry name" value="HAD superfamily/HAD-like"/>
    <property type="match status" value="1"/>
</dbReference>
<keyword evidence="2" id="KW-1185">Reference proteome</keyword>
<dbReference type="SFLD" id="SFLDG01132">
    <property type="entry name" value="C1.5.3:_5'-Nucleotidase_Like"/>
    <property type="match status" value="1"/>
</dbReference>
<evidence type="ECO:0000313" key="1">
    <source>
        <dbReference type="EMBL" id="KAK9908764.1"/>
    </source>
</evidence>
<dbReference type="SFLD" id="SFLDG01129">
    <property type="entry name" value="C1.5:_HAD__Beta-PGM__Phosphata"/>
    <property type="match status" value="1"/>
</dbReference>
<dbReference type="SUPFAM" id="SSF56784">
    <property type="entry name" value="HAD-like"/>
    <property type="match status" value="1"/>
</dbReference>
<dbReference type="EMBL" id="JALJOT010000007">
    <property type="protein sequence ID" value="KAK9908764.1"/>
    <property type="molecule type" value="Genomic_DNA"/>
</dbReference>